<dbReference type="EMBL" id="BJOV01000003">
    <property type="protein sequence ID" value="GEE01442.1"/>
    <property type="molecule type" value="Genomic_DNA"/>
</dbReference>
<dbReference type="RefSeq" id="WP_161895237.1">
    <property type="nucleotide sequence ID" value="NZ_BJOV01000003.1"/>
</dbReference>
<keyword evidence="2" id="KW-1185">Reference proteome</keyword>
<comment type="caution">
    <text evidence="1">The sequence shown here is derived from an EMBL/GenBank/DDBJ whole genome shotgun (WGS) entry which is preliminary data.</text>
</comment>
<gene>
    <name evidence="1" type="ORF">nbrc107696_18880</name>
</gene>
<reference evidence="2" key="1">
    <citation type="submission" date="2019-06" db="EMBL/GenBank/DDBJ databases">
        <title>Gordonia isolated from sludge of a wastewater treatment plant.</title>
        <authorList>
            <person name="Tamura T."/>
            <person name="Aoyama K."/>
            <person name="Kang Y."/>
            <person name="Saito S."/>
            <person name="Akiyama N."/>
            <person name="Yazawa K."/>
            <person name="Gonoi T."/>
            <person name="Mikami Y."/>
        </authorList>
    </citation>
    <scope>NUCLEOTIDE SEQUENCE [LARGE SCALE GENOMIC DNA]</scope>
    <source>
        <strain evidence="2">NBRC 107696</strain>
    </source>
</reference>
<organism evidence="1 2">
    <name type="scientific">Gordonia spumicola</name>
    <dbReference type="NCBI Taxonomy" id="589161"/>
    <lineage>
        <taxon>Bacteria</taxon>
        <taxon>Bacillati</taxon>
        <taxon>Actinomycetota</taxon>
        <taxon>Actinomycetes</taxon>
        <taxon>Mycobacteriales</taxon>
        <taxon>Gordoniaceae</taxon>
        <taxon>Gordonia</taxon>
    </lineage>
</organism>
<name>A0A7I9V898_9ACTN</name>
<evidence type="ECO:0000313" key="2">
    <source>
        <dbReference type="Proteomes" id="UP000444960"/>
    </source>
</evidence>
<sequence length="124" mass="13398">MTTIFCDPWVERHIATGQLSPGARGLTREDAASQYNEANGLISADVDYLYTPTQAATAARELLSDIGVEIAEGARILLTDGTGGPHCWTFLVEPSQLEYACEQHRYITGESINADALEGALPWA</sequence>
<accession>A0A7I9V898</accession>
<evidence type="ECO:0000313" key="1">
    <source>
        <dbReference type="EMBL" id="GEE01442.1"/>
    </source>
</evidence>
<dbReference type="Proteomes" id="UP000444960">
    <property type="component" value="Unassembled WGS sequence"/>
</dbReference>
<dbReference type="AlphaFoldDB" id="A0A7I9V898"/>
<dbReference type="OrthoDB" id="4376690at2"/>
<proteinExistence type="predicted"/>
<protein>
    <submittedName>
        <fullName evidence="1">Uncharacterized protein</fullName>
    </submittedName>
</protein>